<dbReference type="GeneID" id="20812694"/>
<feature type="compositionally biased region" description="Pro residues" evidence="1">
    <location>
        <begin position="537"/>
        <end position="548"/>
    </location>
</feature>
<feature type="region of interest" description="Disordered" evidence="1">
    <location>
        <begin position="473"/>
        <end position="560"/>
    </location>
</feature>
<proteinExistence type="predicted"/>
<evidence type="ECO:0000313" key="2">
    <source>
        <dbReference type="EMBL" id="ETV75132.1"/>
    </source>
</evidence>
<feature type="region of interest" description="Disordered" evidence="1">
    <location>
        <begin position="630"/>
        <end position="694"/>
    </location>
</feature>
<feature type="region of interest" description="Disordered" evidence="1">
    <location>
        <begin position="445"/>
        <end position="464"/>
    </location>
</feature>
<dbReference type="EMBL" id="KI913142">
    <property type="protein sequence ID" value="ETV75132.1"/>
    <property type="molecule type" value="Genomic_DNA"/>
</dbReference>
<feature type="compositionally biased region" description="Polar residues" evidence="1">
    <location>
        <begin position="490"/>
        <end position="511"/>
    </location>
</feature>
<name>W4G5Z4_APHAT</name>
<feature type="region of interest" description="Disordered" evidence="1">
    <location>
        <begin position="1"/>
        <end position="131"/>
    </location>
</feature>
<feature type="compositionally biased region" description="Low complexity" evidence="1">
    <location>
        <begin position="99"/>
        <end position="110"/>
    </location>
</feature>
<organism evidence="2">
    <name type="scientific">Aphanomyces astaci</name>
    <name type="common">Crayfish plague agent</name>
    <dbReference type="NCBI Taxonomy" id="112090"/>
    <lineage>
        <taxon>Eukaryota</taxon>
        <taxon>Sar</taxon>
        <taxon>Stramenopiles</taxon>
        <taxon>Oomycota</taxon>
        <taxon>Saprolegniomycetes</taxon>
        <taxon>Saprolegniales</taxon>
        <taxon>Verrucalvaceae</taxon>
        <taxon>Aphanomyces</taxon>
    </lineage>
</organism>
<dbReference type="VEuPathDB" id="FungiDB:H257_10698"/>
<feature type="compositionally biased region" description="Polar residues" evidence="1">
    <location>
        <begin position="55"/>
        <end position="65"/>
    </location>
</feature>
<evidence type="ECO:0000256" key="1">
    <source>
        <dbReference type="SAM" id="MobiDB-lite"/>
    </source>
</evidence>
<gene>
    <name evidence="2" type="ORF">H257_10698</name>
</gene>
<reference evidence="2" key="1">
    <citation type="submission" date="2013-12" db="EMBL/GenBank/DDBJ databases">
        <title>The Genome Sequence of Aphanomyces astaci APO3.</title>
        <authorList>
            <consortium name="The Broad Institute Genomics Platform"/>
            <person name="Russ C."/>
            <person name="Tyler B."/>
            <person name="van West P."/>
            <person name="Dieguez-Uribeondo J."/>
            <person name="Young S.K."/>
            <person name="Zeng Q."/>
            <person name="Gargeya S."/>
            <person name="Fitzgerald M."/>
            <person name="Abouelleil A."/>
            <person name="Alvarado L."/>
            <person name="Chapman S.B."/>
            <person name="Gainer-Dewar J."/>
            <person name="Goldberg J."/>
            <person name="Griggs A."/>
            <person name="Gujja S."/>
            <person name="Hansen M."/>
            <person name="Howarth C."/>
            <person name="Imamovic A."/>
            <person name="Ireland A."/>
            <person name="Larimer J."/>
            <person name="McCowan C."/>
            <person name="Murphy C."/>
            <person name="Pearson M."/>
            <person name="Poon T.W."/>
            <person name="Priest M."/>
            <person name="Roberts A."/>
            <person name="Saif S."/>
            <person name="Shea T."/>
            <person name="Sykes S."/>
            <person name="Wortman J."/>
            <person name="Nusbaum C."/>
            <person name="Birren B."/>
        </authorList>
    </citation>
    <scope>NUCLEOTIDE SEQUENCE [LARGE SCALE GENOMIC DNA]</scope>
    <source>
        <strain evidence="2">APO3</strain>
    </source>
</reference>
<protein>
    <submittedName>
        <fullName evidence="2">Uncharacterized protein</fullName>
    </submittedName>
</protein>
<feature type="compositionally biased region" description="Polar residues" evidence="1">
    <location>
        <begin position="87"/>
        <end position="98"/>
    </location>
</feature>
<sequence length="1139" mass="125722">MNGGGLPPEQARPHPPDETPTDVPVRPFTNPKHSRQGSLEAGRKRNARAKLENPVTVTRFSQKPSATRMPAAEVADATPPEDPSENMDVSSPEEPSNSPTIPITRTTEPTRAGKRHPSMKHRDTPQLAADRAAHAECKASCFAWTDSKRPPTHRELDILNAILAGQLALDTPPKFLKQILTPLEIALFSDQMRQQFGFLQVPIKALARLPTEMTSTSLGRLFFPMHASTNREAVQDCDALRRDMHSCYIHPHGRKLIIQFNSKQKASLWRDRQIAFLGHASWLRHYRRPEDATSHLDTEETQKCTAYSFRLLNIPAHIKALQVIHLLQQLEVVVTSMEIAQHMGSGELDANSYLVVTNSGKVPPQLVGKSRISIGTTTVQLHHFQDYGNMPCHGCAALDHQAEKCPKTAFQTERVITLSPTLWADPTNTEITTRPTFLEWRSQIDHHSPSHPISTPDDEPNDTHTVATRVPLQLTTPPTKPHPSTEVDAGSQSRALNHGTQTSQPAANPTNGIPPPLDAAKPASSMPHHPAGTGSAPPDPSQWPPYPDNPAHLHNARQHELERDYPPEADAAARMHLGTGLADHVEWRTPPLTPISPTTRQSTVASHIHMTDAATDMPWMDTERDPLHSRLTKTDDATSPISDIPEQLSPPRTSQQTPEDHSPAASPEGMRSTPTSPTPSEVDMDTSEPDEEPCVQRLVSTTLPPTGRSATDEHNDAVPHLPAAGAQPTITAEEVFQARVQTTVSPSIVTGSIASMMTPAPETIDLSDLPAPQASPDGLCIVAALGQCCVLALYCAKHGHAWSGRSHHDVRIIEAIKDLKTAIRDVVQAHPAFTGHYMPRWPHQLEDSAVQSQGSVDDYIHQFFARLIAAHPAQGIPKRDWCGYPEIGAAAAVWGHPVYVLQEQQVDNTWWLWRVGFTTGATDIDKVPIPTHQWEDTLAKFTPTTVLLAHKEGLTGRKFPAPITTVAEIEPLFADFPRTARVMLFTLGNPETLLSKLPLQVLMDWGDHMLLEIVYATMDAMRDLYPHKALHTRLDRWKDAIFDAPTLPLAMTESLSDTQWSSLLQVTEIPLAIYDGHKDGIEIDELPDIPTLGNLLTTVTLGDLPTILDHLSKGKWALLWPWVEKHHFAWGYSSSGYKE</sequence>
<feature type="compositionally biased region" description="Polar residues" evidence="1">
    <location>
        <begin position="595"/>
        <end position="605"/>
    </location>
</feature>
<feature type="region of interest" description="Disordered" evidence="1">
    <location>
        <begin position="585"/>
        <end position="605"/>
    </location>
</feature>
<dbReference type="RefSeq" id="XP_009835636.1">
    <property type="nucleotide sequence ID" value="XM_009837334.1"/>
</dbReference>
<dbReference type="AlphaFoldDB" id="W4G5Z4"/>
<feature type="compositionally biased region" description="Acidic residues" evidence="1">
    <location>
        <begin position="682"/>
        <end position="693"/>
    </location>
</feature>
<accession>W4G5Z4</accession>